<proteinExistence type="predicted"/>
<sequence>MSRDIETHTIKRNVHQLRIVLRHYKLECEGLETLCIKDQILSSECANKIVGWAVSYHLMQMQNPNPESTIVLSQECINHGFGILQSSQSEPQNMRRSQKDIIAENEFEASLLANVIPPSETGVTFDDIGALEAVKDTLKELIMLPLKMPELFRKGKLTKPCQGILLFGPPGTGKTKLAKAIATEAGATFINISNSSIMSKVPGESEKYVKAVFSLTSKASPCIIFIDEVDSMLGQKEKPREHETTRIMRNEFMVN</sequence>
<keyword evidence="2" id="KW-1185">Reference proteome</keyword>
<organism evidence="1 2">
    <name type="scientific">Trifolium pratense</name>
    <name type="common">Red clover</name>
    <dbReference type="NCBI Taxonomy" id="57577"/>
    <lineage>
        <taxon>Eukaryota</taxon>
        <taxon>Viridiplantae</taxon>
        <taxon>Streptophyta</taxon>
        <taxon>Embryophyta</taxon>
        <taxon>Tracheophyta</taxon>
        <taxon>Spermatophyta</taxon>
        <taxon>Magnoliopsida</taxon>
        <taxon>eudicotyledons</taxon>
        <taxon>Gunneridae</taxon>
        <taxon>Pentapetalae</taxon>
        <taxon>rosids</taxon>
        <taxon>fabids</taxon>
        <taxon>Fabales</taxon>
        <taxon>Fabaceae</taxon>
        <taxon>Papilionoideae</taxon>
        <taxon>50 kb inversion clade</taxon>
        <taxon>NPAAA clade</taxon>
        <taxon>Hologalegina</taxon>
        <taxon>IRL clade</taxon>
        <taxon>Trifolieae</taxon>
        <taxon>Trifolium</taxon>
    </lineage>
</organism>
<protein>
    <submittedName>
        <fullName evidence="1">Uncharacterized protein</fullName>
    </submittedName>
</protein>
<reference evidence="1" key="1">
    <citation type="submission" date="2023-10" db="EMBL/GenBank/DDBJ databases">
        <authorList>
            <person name="Rodriguez Cubillos JULIANA M."/>
            <person name="De Vega J."/>
        </authorList>
    </citation>
    <scope>NUCLEOTIDE SEQUENCE</scope>
</reference>
<gene>
    <name evidence="1" type="ORF">MILVUS5_LOCUS40933</name>
</gene>
<accession>A0ACB0MAZ9</accession>
<dbReference type="Proteomes" id="UP001177021">
    <property type="component" value="Unassembled WGS sequence"/>
</dbReference>
<evidence type="ECO:0000313" key="2">
    <source>
        <dbReference type="Proteomes" id="UP001177021"/>
    </source>
</evidence>
<name>A0ACB0MAZ9_TRIPR</name>
<evidence type="ECO:0000313" key="1">
    <source>
        <dbReference type="EMBL" id="CAJ2678688.1"/>
    </source>
</evidence>
<dbReference type="EMBL" id="CASHSV030000823">
    <property type="protein sequence ID" value="CAJ2678688.1"/>
    <property type="molecule type" value="Genomic_DNA"/>
</dbReference>
<comment type="caution">
    <text evidence="1">The sequence shown here is derived from an EMBL/GenBank/DDBJ whole genome shotgun (WGS) entry which is preliminary data.</text>
</comment>